<name>A0ABM4V8U4_COFAR</name>
<sequence>MKFFKSSKSFMAAAPRVYPEEAADFMVKIRAFCACTLRWDMTRRGSSKALYKLGKVVGSNQGIRHFKMHEDGIIQISGCVNANMLLYKIGKLEKYVEMLWWQHGQCSSNLDGPDHRYFTGAQAYPGYGGAPSYDRGYAVGY</sequence>
<protein>
    <submittedName>
        <fullName evidence="2">Uncharacterized protein isoform X1</fullName>
    </submittedName>
</protein>
<dbReference type="RefSeq" id="XP_071915958.1">
    <property type="nucleotide sequence ID" value="XM_072059857.1"/>
</dbReference>
<proteinExistence type="predicted"/>
<gene>
    <name evidence="2" type="primary">LOC140011193</name>
</gene>
<accession>A0ABM4V8U4</accession>
<evidence type="ECO:0000313" key="2">
    <source>
        <dbReference type="RefSeq" id="XP_071915958.1"/>
    </source>
</evidence>
<keyword evidence="1" id="KW-1185">Reference proteome</keyword>
<dbReference type="Proteomes" id="UP001652660">
    <property type="component" value="Chromosome 7e"/>
</dbReference>
<evidence type="ECO:0000313" key="1">
    <source>
        <dbReference type="Proteomes" id="UP001652660"/>
    </source>
</evidence>
<dbReference type="GeneID" id="140011193"/>
<organism evidence="1 2">
    <name type="scientific">Coffea arabica</name>
    <name type="common">Arabian coffee</name>
    <dbReference type="NCBI Taxonomy" id="13443"/>
    <lineage>
        <taxon>Eukaryota</taxon>
        <taxon>Viridiplantae</taxon>
        <taxon>Streptophyta</taxon>
        <taxon>Embryophyta</taxon>
        <taxon>Tracheophyta</taxon>
        <taxon>Spermatophyta</taxon>
        <taxon>Magnoliopsida</taxon>
        <taxon>eudicotyledons</taxon>
        <taxon>Gunneridae</taxon>
        <taxon>Pentapetalae</taxon>
        <taxon>asterids</taxon>
        <taxon>lamiids</taxon>
        <taxon>Gentianales</taxon>
        <taxon>Rubiaceae</taxon>
        <taxon>Ixoroideae</taxon>
        <taxon>Gardenieae complex</taxon>
        <taxon>Bertiereae - Coffeeae clade</taxon>
        <taxon>Coffeeae</taxon>
        <taxon>Coffea</taxon>
    </lineage>
</organism>
<reference evidence="2" key="1">
    <citation type="submission" date="2025-08" db="UniProtKB">
        <authorList>
            <consortium name="RefSeq"/>
        </authorList>
    </citation>
    <scope>IDENTIFICATION</scope>
    <source>
        <tissue evidence="2">Leaves</tissue>
    </source>
</reference>